<dbReference type="RefSeq" id="WP_043119466.1">
    <property type="nucleotide sequence ID" value="NZ_JTDL01000016.1"/>
</dbReference>
<comment type="catalytic activity">
    <reaction evidence="12">
        <text>a hydroperoxide + [thioredoxin]-dithiol = an alcohol + [thioredoxin]-disulfide + H2O</text>
        <dbReference type="Rhea" id="RHEA:62620"/>
        <dbReference type="Rhea" id="RHEA-COMP:10698"/>
        <dbReference type="Rhea" id="RHEA-COMP:10700"/>
        <dbReference type="ChEBI" id="CHEBI:15377"/>
        <dbReference type="ChEBI" id="CHEBI:29950"/>
        <dbReference type="ChEBI" id="CHEBI:30879"/>
        <dbReference type="ChEBI" id="CHEBI:35924"/>
        <dbReference type="ChEBI" id="CHEBI:50058"/>
        <dbReference type="EC" id="1.11.1.24"/>
    </reaction>
</comment>
<keyword evidence="16" id="KW-1185">Reference proteome</keyword>
<dbReference type="Pfam" id="PF00578">
    <property type="entry name" value="AhpC-TSA"/>
    <property type="match status" value="1"/>
</dbReference>
<proteinExistence type="inferred from homology"/>
<dbReference type="GO" id="GO:0045454">
    <property type="term" value="P:cell redox homeostasis"/>
    <property type="evidence" value="ECO:0007669"/>
    <property type="project" value="TreeGrafter"/>
</dbReference>
<dbReference type="GO" id="GO:0008379">
    <property type="term" value="F:thioredoxin peroxidase activity"/>
    <property type="evidence" value="ECO:0007669"/>
    <property type="project" value="TreeGrafter"/>
</dbReference>
<keyword evidence="8" id="KW-0676">Redox-active center</keyword>
<reference evidence="15 16" key="1">
    <citation type="submission" date="2014-09" db="EMBL/GenBank/DDBJ databases">
        <title>Genome sequence of Sinomonas sp. MUSC 117.</title>
        <authorList>
            <person name="Lee L.-H."/>
        </authorList>
    </citation>
    <scope>NUCLEOTIDE SEQUENCE [LARGE SCALE GENOMIC DNA]</scope>
    <source>
        <strain evidence="15 16">MUSC 117</strain>
    </source>
</reference>
<evidence type="ECO:0000256" key="7">
    <source>
        <dbReference type="ARBA" id="ARBA00023157"/>
    </source>
</evidence>
<evidence type="ECO:0000256" key="3">
    <source>
        <dbReference type="ARBA" id="ARBA00013017"/>
    </source>
</evidence>
<comment type="caution">
    <text evidence="15">The sequence shown here is derived from an EMBL/GenBank/DDBJ whole genome shotgun (WGS) entry which is preliminary data.</text>
</comment>
<evidence type="ECO:0000256" key="12">
    <source>
        <dbReference type="ARBA" id="ARBA00049091"/>
    </source>
</evidence>
<evidence type="ECO:0000256" key="1">
    <source>
        <dbReference type="ARBA" id="ARBA00003330"/>
    </source>
</evidence>
<dbReference type="EC" id="1.11.1.24" evidence="3"/>
<organism evidence="15 16">
    <name type="scientific">Sinomonas humi</name>
    <dbReference type="NCBI Taxonomy" id="1338436"/>
    <lineage>
        <taxon>Bacteria</taxon>
        <taxon>Bacillati</taxon>
        <taxon>Actinomycetota</taxon>
        <taxon>Actinomycetes</taxon>
        <taxon>Micrococcales</taxon>
        <taxon>Micrococcaceae</taxon>
        <taxon>Sinomonas</taxon>
    </lineage>
</organism>
<dbReference type="PANTHER" id="PTHR42801">
    <property type="entry name" value="THIOREDOXIN-DEPENDENT PEROXIDE REDUCTASE"/>
    <property type="match status" value="1"/>
</dbReference>
<comment type="subunit">
    <text evidence="2">Monomer.</text>
</comment>
<evidence type="ECO:0000256" key="5">
    <source>
        <dbReference type="ARBA" id="ARBA00022862"/>
    </source>
</evidence>
<dbReference type="GO" id="GO:0005737">
    <property type="term" value="C:cytoplasm"/>
    <property type="evidence" value="ECO:0007669"/>
    <property type="project" value="TreeGrafter"/>
</dbReference>
<evidence type="ECO:0000256" key="4">
    <source>
        <dbReference type="ARBA" id="ARBA00022559"/>
    </source>
</evidence>
<keyword evidence="4" id="KW-0575">Peroxidase</keyword>
<evidence type="ECO:0000256" key="2">
    <source>
        <dbReference type="ARBA" id="ARBA00011245"/>
    </source>
</evidence>
<dbReference type="OrthoDB" id="9812811at2"/>
<keyword evidence="7" id="KW-1015">Disulfide bond</keyword>
<dbReference type="InterPro" id="IPR013766">
    <property type="entry name" value="Thioredoxin_domain"/>
</dbReference>
<dbReference type="Gene3D" id="3.40.30.10">
    <property type="entry name" value="Glutaredoxin"/>
    <property type="match status" value="1"/>
</dbReference>
<dbReference type="PIRSF" id="PIRSF000239">
    <property type="entry name" value="AHPC"/>
    <property type="match status" value="1"/>
</dbReference>
<dbReference type="FunFam" id="3.40.30.10:FF:000007">
    <property type="entry name" value="Thioredoxin-dependent thiol peroxidase"/>
    <property type="match status" value="1"/>
</dbReference>
<protein>
    <recommendedName>
        <fullName evidence="3">thioredoxin-dependent peroxiredoxin</fullName>
        <ecNumber evidence="3">1.11.1.24</ecNumber>
    </recommendedName>
    <alternativeName>
        <fullName evidence="11">Bacterioferritin comigratory protein</fullName>
    </alternativeName>
    <alternativeName>
        <fullName evidence="9">Thioredoxin peroxidase</fullName>
    </alternativeName>
</protein>
<accession>A0A0B2ANX2</accession>
<evidence type="ECO:0000256" key="13">
    <source>
        <dbReference type="PIRSR" id="PIRSR000239-1"/>
    </source>
</evidence>
<dbReference type="Proteomes" id="UP000030982">
    <property type="component" value="Unassembled WGS sequence"/>
</dbReference>
<dbReference type="GO" id="GO:0034599">
    <property type="term" value="P:cellular response to oxidative stress"/>
    <property type="evidence" value="ECO:0007669"/>
    <property type="project" value="TreeGrafter"/>
</dbReference>
<name>A0A0B2ANX2_9MICC</name>
<keyword evidence="6" id="KW-0560">Oxidoreductase</keyword>
<feature type="domain" description="Thioredoxin" evidence="14">
    <location>
        <begin position="7"/>
        <end position="157"/>
    </location>
</feature>
<evidence type="ECO:0000313" key="15">
    <source>
        <dbReference type="EMBL" id="KHL05377.1"/>
    </source>
</evidence>
<dbReference type="AlphaFoldDB" id="A0A0B2ANX2"/>
<evidence type="ECO:0000256" key="11">
    <source>
        <dbReference type="ARBA" id="ARBA00041373"/>
    </source>
</evidence>
<dbReference type="SUPFAM" id="SSF52833">
    <property type="entry name" value="Thioredoxin-like"/>
    <property type="match status" value="1"/>
</dbReference>
<dbReference type="InterPro" id="IPR024706">
    <property type="entry name" value="Peroxiredoxin_AhpC-typ"/>
</dbReference>
<evidence type="ECO:0000256" key="6">
    <source>
        <dbReference type="ARBA" id="ARBA00023002"/>
    </source>
</evidence>
<comment type="similarity">
    <text evidence="10">Belongs to the peroxiredoxin family. BCP/PrxQ subfamily.</text>
</comment>
<evidence type="ECO:0000259" key="14">
    <source>
        <dbReference type="PROSITE" id="PS51352"/>
    </source>
</evidence>
<gene>
    <name evidence="15" type="ORF">LK10_01135</name>
</gene>
<dbReference type="STRING" id="1338436.LK10_01135"/>
<feature type="active site" description="Cysteine sulfenic acid (-SOH) intermediate; for peroxidase activity" evidence="13">
    <location>
        <position position="49"/>
    </location>
</feature>
<dbReference type="NCBIfam" id="NF006960">
    <property type="entry name" value="PRK09437.1"/>
    <property type="match status" value="1"/>
</dbReference>
<evidence type="ECO:0000256" key="10">
    <source>
        <dbReference type="ARBA" id="ARBA00038489"/>
    </source>
</evidence>
<keyword evidence="5" id="KW-0049">Antioxidant</keyword>
<evidence type="ECO:0000256" key="8">
    <source>
        <dbReference type="ARBA" id="ARBA00023284"/>
    </source>
</evidence>
<sequence length="157" mass="16380">MTTTTKLSAGQQAPDFTLPDASGKDVSLADYRGRRAVVYFYPKAATPGCTTEACDFRDSLDSLNAAGVSVIGISPDPVEAIASFADDFGLTFPLLADEGAAVAKAWGAWGERIRNGEVVEGILRSTAVVAPDGSIESIDYNVNADGHVAALREKLGV</sequence>
<dbReference type="InterPro" id="IPR050924">
    <property type="entry name" value="Peroxiredoxin_BCP/PrxQ"/>
</dbReference>
<dbReference type="CDD" id="cd03017">
    <property type="entry name" value="PRX_BCP"/>
    <property type="match status" value="1"/>
</dbReference>
<evidence type="ECO:0000313" key="16">
    <source>
        <dbReference type="Proteomes" id="UP000030982"/>
    </source>
</evidence>
<dbReference type="InterPro" id="IPR036249">
    <property type="entry name" value="Thioredoxin-like_sf"/>
</dbReference>
<dbReference type="InterPro" id="IPR000866">
    <property type="entry name" value="AhpC/TSA"/>
</dbReference>
<dbReference type="EMBL" id="JTDL01000016">
    <property type="protein sequence ID" value="KHL05377.1"/>
    <property type="molecule type" value="Genomic_DNA"/>
</dbReference>
<evidence type="ECO:0000256" key="9">
    <source>
        <dbReference type="ARBA" id="ARBA00032824"/>
    </source>
</evidence>
<comment type="function">
    <text evidence="1">Thiol-specific peroxidase that catalyzes the reduction of hydrogen peroxide and organic hydroperoxides to water and alcohols, respectively. Plays a role in cell protection against oxidative stress by detoxifying peroxides and as sensor of hydrogen peroxide-mediated signaling events.</text>
</comment>
<dbReference type="PANTHER" id="PTHR42801:SF4">
    <property type="entry name" value="AHPC_TSA FAMILY PROTEIN"/>
    <property type="match status" value="1"/>
</dbReference>
<dbReference type="PROSITE" id="PS51352">
    <property type="entry name" value="THIOREDOXIN_2"/>
    <property type="match status" value="1"/>
</dbReference>